<evidence type="ECO:0000259" key="3">
    <source>
        <dbReference type="Pfam" id="PF00586"/>
    </source>
</evidence>
<keyword evidence="2 5" id="KW-0808">Transferase</keyword>
<feature type="binding site" evidence="2">
    <location>
        <position position="31"/>
    </location>
    <ligand>
        <name>Mg(2+)</name>
        <dbReference type="ChEBI" id="CHEBI:18420"/>
        <label>4</label>
    </ligand>
</feature>
<name>A0ABT1LA37_9HYPH</name>
<feature type="binding site" evidence="2">
    <location>
        <position position="46"/>
    </location>
    <ligand>
        <name>Mg(2+)</name>
        <dbReference type="ChEBI" id="CHEBI:18420"/>
        <label>4</label>
    </ligand>
</feature>
<feature type="binding site" evidence="2">
    <location>
        <position position="124"/>
    </location>
    <ligand>
        <name>Mg(2+)</name>
        <dbReference type="ChEBI" id="CHEBI:18420"/>
        <label>1</label>
    </ligand>
</feature>
<organism evidence="5 6">
    <name type="scientific">Alsobacter ponti</name>
    <dbReference type="NCBI Taxonomy" id="2962936"/>
    <lineage>
        <taxon>Bacteria</taxon>
        <taxon>Pseudomonadati</taxon>
        <taxon>Pseudomonadota</taxon>
        <taxon>Alphaproteobacteria</taxon>
        <taxon>Hyphomicrobiales</taxon>
        <taxon>Alsobacteraceae</taxon>
        <taxon>Alsobacter</taxon>
    </lineage>
</organism>
<feature type="binding site" evidence="2">
    <location>
        <position position="48"/>
    </location>
    <ligand>
        <name>Mg(2+)</name>
        <dbReference type="ChEBI" id="CHEBI:18420"/>
        <label>2</label>
    </ligand>
</feature>
<feature type="binding site" evidence="2">
    <location>
        <position position="221"/>
    </location>
    <ligand>
        <name>Mg(2+)</name>
        <dbReference type="ChEBI" id="CHEBI:18420"/>
        <label>5</label>
    </ligand>
</feature>
<dbReference type="Pfam" id="PF02769">
    <property type="entry name" value="AIRS_C"/>
    <property type="match status" value="1"/>
</dbReference>
<dbReference type="Pfam" id="PF00586">
    <property type="entry name" value="AIRS"/>
    <property type="match status" value="1"/>
</dbReference>
<sequence>MAEPGRPGEDELIARYFRPLAGEGAFQLLDDAATIRPPAGRDLVLTTDALVAGVHFFPDDPPDAIGWKALAVNLSDLAAKGAEPIGFLLSLALPPDWTPDFMAGFSAGLGDCAARGGCALLGGDTVRTPGPLTLSITALGAVPPGGTVLRTGARAGDLVFVSGEIGDAALGLRLRLDPSLGARLDPAARDCLLDRYLRPRPRQALAPVLLAHANGGMDVSDGLVGDATKMARASGRGLRIDLDRAPLSDAGRALIASDPALFEVAMTGGDDYEILCAVAPARAEAFRAAAAAQSVPVAEIGVITDGPDIAFIAGGAPARFARGSFSHF</sequence>
<accession>A0ABT1LA37</accession>
<dbReference type="PANTHER" id="PTHR30270:SF0">
    <property type="entry name" value="THIAMINE-MONOPHOSPHATE KINASE"/>
    <property type="match status" value="1"/>
</dbReference>
<keyword evidence="6" id="KW-1185">Reference proteome</keyword>
<dbReference type="PANTHER" id="PTHR30270">
    <property type="entry name" value="THIAMINE-MONOPHOSPHATE KINASE"/>
    <property type="match status" value="1"/>
</dbReference>
<keyword evidence="2" id="KW-0460">Magnesium</keyword>
<feature type="binding site" evidence="2">
    <location>
        <position position="76"/>
    </location>
    <ligand>
        <name>Mg(2+)</name>
        <dbReference type="ChEBI" id="CHEBI:18420"/>
        <label>4</label>
    </ligand>
</feature>
<feature type="domain" description="PurM-like C-terminal" evidence="4">
    <location>
        <begin position="154"/>
        <end position="311"/>
    </location>
</feature>
<keyword evidence="2" id="KW-0067">ATP-binding</keyword>
<keyword evidence="1 2" id="KW-0784">Thiamine biosynthesis</keyword>
<dbReference type="InterPro" id="IPR036921">
    <property type="entry name" value="PurM-like_N_sf"/>
</dbReference>
<feature type="binding site" evidence="2">
    <location>
        <position position="150"/>
    </location>
    <ligand>
        <name>ATP</name>
        <dbReference type="ChEBI" id="CHEBI:30616"/>
    </ligand>
</feature>
<keyword evidence="2 5" id="KW-0418">Kinase</keyword>
<feature type="binding site" evidence="2">
    <location>
        <position position="270"/>
    </location>
    <ligand>
        <name>substrate</name>
    </ligand>
</feature>
<evidence type="ECO:0000313" key="6">
    <source>
        <dbReference type="Proteomes" id="UP001205890"/>
    </source>
</evidence>
<comment type="catalytic activity">
    <reaction evidence="2">
        <text>thiamine phosphate + ATP = thiamine diphosphate + ADP</text>
        <dbReference type="Rhea" id="RHEA:15913"/>
        <dbReference type="ChEBI" id="CHEBI:30616"/>
        <dbReference type="ChEBI" id="CHEBI:37575"/>
        <dbReference type="ChEBI" id="CHEBI:58937"/>
        <dbReference type="ChEBI" id="CHEBI:456216"/>
        <dbReference type="EC" id="2.7.4.16"/>
    </reaction>
</comment>
<evidence type="ECO:0000259" key="4">
    <source>
        <dbReference type="Pfam" id="PF02769"/>
    </source>
</evidence>
<feature type="binding site" evidence="2">
    <location>
        <position position="325"/>
    </location>
    <ligand>
        <name>substrate</name>
    </ligand>
</feature>
<reference evidence="5 6" key="1">
    <citation type="submission" date="2022-07" db="EMBL/GenBank/DDBJ databases">
        <authorList>
            <person name="Li W.-J."/>
            <person name="Deng Q.-Q."/>
        </authorList>
    </citation>
    <scope>NUCLEOTIDE SEQUENCE [LARGE SCALE GENOMIC DNA]</scope>
    <source>
        <strain evidence="5 6">SYSU M60028</strain>
    </source>
</reference>
<gene>
    <name evidence="2 5" type="primary">thiL</name>
    <name evidence="5" type="ORF">NK718_07480</name>
</gene>
<dbReference type="RefSeq" id="WP_254740175.1">
    <property type="nucleotide sequence ID" value="NZ_JANCLU010000005.1"/>
</dbReference>
<feature type="binding site" evidence="2">
    <location>
        <position position="55"/>
    </location>
    <ligand>
        <name>substrate</name>
    </ligand>
</feature>
<dbReference type="InterPro" id="IPR006283">
    <property type="entry name" value="ThiL-like"/>
</dbReference>
<feature type="binding site" evidence="2">
    <location>
        <position position="76"/>
    </location>
    <ligand>
        <name>Mg(2+)</name>
        <dbReference type="ChEBI" id="CHEBI:18420"/>
        <label>2</label>
    </ligand>
</feature>
<proteinExistence type="inferred from homology"/>
<feature type="binding site" evidence="2">
    <location>
        <position position="76"/>
    </location>
    <ligand>
        <name>Mg(2+)</name>
        <dbReference type="ChEBI" id="CHEBI:18420"/>
        <label>3</label>
    </ligand>
</feature>
<feature type="binding site" evidence="2">
    <location>
        <begin position="123"/>
        <end position="124"/>
    </location>
    <ligand>
        <name>ATP</name>
        <dbReference type="ChEBI" id="CHEBI:30616"/>
    </ligand>
</feature>
<evidence type="ECO:0000256" key="1">
    <source>
        <dbReference type="ARBA" id="ARBA00022977"/>
    </source>
</evidence>
<evidence type="ECO:0000313" key="5">
    <source>
        <dbReference type="EMBL" id="MCP8938352.1"/>
    </source>
</evidence>
<dbReference type="GO" id="GO:0009030">
    <property type="term" value="F:thiamine-phosphate kinase activity"/>
    <property type="evidence" value="ECO:0007669"/>
    <property type="project" value="UniProtKB-EC"/>
</dbReference>
<feature type="binding site" evidence="2">
    <location>
        <position position="47"/>
    </location>
    <ligand>
        <name>Mg(2+)</name>
        <dbReference type="ChEBI" id="CHEBI:18420"/>
        <label>1</label>
    </ligand>
</feature>
<comment type="miscellaneous">
    <text evidence="2">Reaction mechanism of ThiL seems to utilize a direct, inline transfer of the gamma-phosphate of ATP to TMP rather than a phosphorylated enzyme intermediate.</text>
</comment>
<dbReference type="CDD" id="cd02194">
    <property type="entry name" value="ThiL"/>
    <property type="match status" value="1"/>
</dbReference>
<comment type="caution">
    <text evidence="5">The sequence shown here is derived from an EMBL/GenBank/DDBJ whole genome shotgun (WGS) entry which is preliminary data.</text>
</comment>
<feature type="binding site" evidence="2">
    <location>
        <position position="48"/>
    </location>
    <ligand>
        <name>Mg(2+)</name>
        <dbReference type="ChEBI" id="CHEBI:18420"/>
        <label>1</label>
    </ligand>
</feature>
<keyword evidence="2" id="KW-0479">Metal-binding</keyword>
<comment type="caution">
    <text evidence="2">Lacks conserved residue(s) required for the propagation of feature annotation.</text>
</comment>
<dbReference type="InterPro" id="IPR016188">
    <property type="entry name" value="PurM-like_N"/>
</dbReference>
<dbReference type="PIRSF" id="PIRSF005303">
    <property type="entry name" value="Thiam_monoph_kin"/>
    <property type="match status" value="1"/>
</dbReference>
<evidence type="ECO:0000256" key="2">
    <source>
        <dbReference type="HAMAP-Rule" id="MF_02128"/>
    </source>
</evidence>
<keyword evidence="2" id="KW-0547">Nucleotide-binding</keyword>
<dbReference type="Proteomes" id="UP001205890">
    <property type="component" value="Unassembled WGS sequence"/>
</dbReference>
<dbReference type="EMBL" id="JANCLU010000005">
    <property type="protein sequence ID" value="MCP8938352.1"/>
    <property type="molecule type" value="Genomic_DNA"/>
</dbReference>
<comment type="function">
    <text evidence="2">Catalyzes the ATP-dependent phosphorylation of thiamine-monophosphate (TMP) to form thiamine-pyrophosphate (TPP), the active form of vitamin B1.</text>
</comment>
<dbReference type="SUPFAM" id="SSF56042">
    <property type="entry name" value="PurM C-terminal domain-like"/>
    <property type="match status" value="1"/>
</dbReference>
<dbReference type="InterPro" id="IPR036676">
    <property type="entry name" value="PurM-like_C_sf"/>
</dbReference>
<dbReference type="InterPro" id="IPR010918">
    <property type="entry name" value="PurM-like_C_dom"/>
</dbReference>
<feature type="binding site" evidence="2">
    <location>
        <position position="220"/>
    </location>
    <ligand>
        <name>ATP</name>
        <dbReference type="ChEBI" id="CHEBI:30616"/>
    </ligand>
</feature>
<dbReference type="Gene3D" id="3.30.1330.10">
    <property type="entry name" value="PurM-like, N-terminal domain"/>
    <property type="match status" value="1"/>
</dbReference>
<feature type="domain" description="PurM-like N-terminal" evidence="3">
    <location>
        <begin position="30"/>
        <end position="142"/>
    </location>
</feature>
<dbReference type="NCBIfam" id="TIGR01379">
    <property type="entry name" value="thiL"/>
    <property type="match status" value="1"/>
</dbReference>
<protein>
    <recommendedName>
        <fullName evidence="2">Thiamine-monophosphate kinase</fullName>
        <shortName evidence="2">TMP kinase</shortName>
        <shortName evidence="2">Thiamine-phosphate kinase</shortName>
        <ecNumber evidence="2">2.7.4.16</ecNumber>
    </recommendedName>
</protein>
<comment type="pathway">
    <text evidence="2">Cofactor biosynthesis; thiamine diphosphate biosynthesis; thiamine diphosphate from thiamine phosphate: step 1/1.</text>
</comment>
<dbReference type="SUPFAM" id="SSF55326">
    <property type="entry name" value="PurM N-terminal domain-like"/>
    <property type="match status" value="1"/>
</dbReference>
<feature type="binding site" evidence="2">
    <location>
        <position position="218"/>
    </location>
    <ligand>
        <name>Mg(2+)</name>
        <dbReference type="ChEBI" id="CHEBI:18420"/>
        <label>3</label>
    </ligand>
</feature>
<dbReference type="Gene3D" id="3.90.650.10">
    <property type="entry name" value="PurM-like C-terminal domain"/>
    <property type="match status" value="1"/>
</dbReference>
<dbReference type="EC" id="2.7.4.16" evidence="2"/>
<feature type="binding site" evidence="2">
    <location>
        <position position="31"/>
    </location>
    <ligand>
        <name>Mg(2+)</name>
        <dbReference type="ChEBI" id="CHEBI:18420"/>
        <label>3</label>
    </ligand>
</feature>
<comment type="similarity">
    <text evidence="2">Belongs to the thiamine-monophosphate kinase family.</text>
</comment>
<dbReference type="HAMAP" id="MF_02128">
    <property type="entry name" value="TMP_kinase"/>
    <property type="match status" value="1"/>
</dbReference>